<reference evidence="1 2" key="1">
    <citation type="submission" date="2023-01" db="EMBL/GenBank/DDBJ databases">
        <title>Novel species of the genus Vogesella isolated from rivers.</title>
        <authorList>
            <person name="Lu H."/>
        </authorList>
    </citation>
    <scope>NUCLEOTIDE SEQUENCE [LARGE SCALE GENOMIC DNA]</scope>
    <source>
        <strain evidence="1 2">DC21W</strain>
    </source>
</reference>
<dbReference type="EMBL" id="JAQQLF010000005">
    <property type="protein sequence ID" value="MDC7716486.1"/>
    <property type="molecule type" value="Genomic_DNA"/>
</dbReference>
<sequence length="113" mass="12945">MKAIVPLLLCSLLAGCATYQWRHGDGTRNFDAESYPCKQEAAKAFPPDMRERVARAASFQPPRQICAANNQCTWTPGYWEPERRESYDANAEQREDMYSSCMKAKGWAYIRVD</sequence>
<dbReference type="Proteomes" id="UP001219956">
    <property type="component" value="Unassembled WGS sequence"/>
</dbReference>
<evidence type="ECO:0000313" key="2">
    <source>
        <dbReference type="Proteomes" id="UP001219956"/>
    </source>
</evidence>
<comment type="caution">
    <text evidence="1">The sequence shown here is derived from an EMBL/GenBank/DDBJ whole genome shotgun (WGS) entry which is preliminary data.</text>
</comment>
<organism evidence="1 2">
    <name type="scientific">Vogesella aquatica</name>
    <dbReference type="NCBI Taxonomy" id="2984206"/>
    <lineage>
        <taxon>Bacteria</taxon>
        <taxon>Pseudomonadati</taxon>
        <taxon>Pseudomonadota</taxon>
        <taxon>Betaproteobacteria</taxon>
        <taxon>Neisseriales</taxon>
        <taxon>Chromobacteriaceae</taxon>
        <taxon>Vogesella</taxon>
    </lineage>
</organism>
<dbReference type="PROSITE" id="PS51257">
    <property type="entry name" value="PROKAR_LIPOPROTEIN"/>
    <property type="match status" value="1"/>
</dbReference>
<gene>
    <name evidence="1" type="ORF">PQU95_04550</name>
</gene>
<accession>A0ABT5IV90</accession>
<evidence type="ECO:0008006" key="3">
    <source>
        <dbReference type="Google" id="ProtNLM"/>
    </source>
</evidence>
<proteinExistence type="predicted"/>
<name>A0ABT5IV90_9NEIS</name>
<evidence type="ECO:0000313" key="1">
    <source>
        <dbReference type="EMBL" id="MDC7716486.1"/>
    </source>
</evidence>
<keyword evidence="2" id="KW-1185">Reference proteome</keyword>
<dbReference type="RefSeq" id="WP_272750895.1">
    <property type="nucleotide sequence ID" value="NZ_JAQQLF010000005.1"/>
</dbReference>
<protein>
    <recommendedName>
        <fullName evidence="3">Lipoprotein</fullName>
    </recommendedName>
</protein>